<feature type="region of interest" description="Disordered" evidence="4">
    <location>
        <begin position="299"/>
        <end position="356"/>
    </location>
</feature>
<dbReference type="PROSITE" id="PS50158">
    <property type="entry name" value="ZF_CCHC"/>
    <property type="match status" value="1"/>
</dbReference>
<evidence type="ECO:0000259" key="5">
    <source>
        <dbReference type="PROSITE" id="PS50158"/>
    </source>
</evidence>
<dbReference type="Pfam" id="PF13976">
    <property type="entry name" value="gag_pre-integrs"/>
    <property type="match status" value="1"/>
</dbReference>
<dbReference type="InterPro" id="IPR013103">
    <property type="entry name" value="RVT_2"/>
</dbReference>
<proteinExistence type="predicted"/>
<evidence type="ECO:0000256" key="1">
    <source>
        <dbReference type="ARBA" id="ARBA00022723"/>
    </source>
</evidence>
<dbReference type="GO" id="GO:0008270">
    <property type="term" value="F:zinc ion binding"/>
    <property type="evidence" value="ECO:0007669"/>
    <property type="project" value="UniProtKB-KW"/>
</dbReference>
<dbReference type="Pfam" id="PF07727">
    <property type="entry name" value="RVT_2"/>
    <property type="match status" value="1"/>
</dbReference>
<comment type="caution">
    <text evidence="6">The sequence shown here is derived from an EMBL/GenBank/DDBJ whole genome shotgun (WGS) entry which is preliminary data.</text>
</comment>
<evidence type="ECO:0000256" key="2">
    <source>
        <dbReference type="ARBA" id="ARBA00022801"/>
    </source>
</evidence>
<dbReference type="InterPro" id="IPR012337">
    <property type="entry name" value="RNaseH-like_sf"/>
</dbReference>
<organism evidence="6">
    <name type="scientific">Tanacetum cinerariifolium</name>
    <name type="common">Dalmatian daisy</name>
    <name type="synonym">Chrysanthemum cinerariifolium</name>
    <dbReference type="NCBI Taxonomy" id="118510"/>
    <lineage>
        <taxon>Eukaryota</taxon>
        <taxon>Viridiplantae</taxon>
        <taxon>Streptophyta</taxon>
        <taxon>Embryophyta</taxon>
        <taxon>Tracheophyta</taxon>
        <taxon>Spermatophyta</taxon>
        <taxon>Magnoliopsida</taxon>
        <taxon>eudicotyledons</taxon>
        <taxon>Gunneridae</taxon>
        <taxon>Pentapetalae</taxon>
        <taxon>asterids</taxon>
        <taxon>campanulids</taxon>
        <taxon>Asterales</taxon>
        <taxon>Asteraceae</taxon>
        <taxon>Asteroideae</taxon>
        <taxon>Anthemideae</taxon>
        <taxon>Anthemidinae</taxon>
        <taxon>Tanacetum</taxon>
    </lineage>
</organism>
<keyword evidence="2" id="KW-0378">Hydrolase</keyword>
<dbReference type="GO" id="GO:0003676">
    <property type="term" value="F:nucleic acid binding"/>
    <property type="evidence" value="ECO:0007669"/>
    <property type="project" value="InterPro"/>
</dbReference>
<dbReference type="InterPro" id="IPR025724">
    <property type="entry name" value="GAG-pre-integrase_dom"/>
</dbReference>
<evidence type="ECO:0000313" key="6">
    <source>
        <dbReference type="EMBL" id="GEU55139.1"/>
    </source>
</evidence>
<name>A0A6L2L1K8_TANCI</name>
<feature type="compositionally biased region" description="Polar residues" evidence="4">
    <location>
        <begin position="745"/>
        <end position="756"/>
    </location>
</feature>
<feature type="region of interest" description="Disordered" evidence="4">
    <location>
        <begin position="745"/>
        <end position="795"/>
    </location>
</feature>
<reference evidence="6" key="1">
    <citation type="journal article" date="2019" name="Sci. Rep.">
        <title>Draft genome of Tanacetum cinerariifolium, the natural source of mosquito coil.</title>
        <authorList>
            <person name="Yamashiro T."/>
            <person name="Shiraishi A."/>
            <person name="Satake H."/>
            <person name="Nakayama K."/>
        </authorList>
    </citation>
    <scope>NUCLEOTIDE SEQUENCE</scope>
</reference>
<feature type="compositionally biased region" description="Polar residues" evidence="4">
    <location>
        <begin position="319"/>
        <end position="337"/>
    </location>
</feature>
<feature type="domain" description="CCHC-type" evidence="5">
    <location>
        <begin position="36"/>
        <end position="52"/>
    </location>
</feature>
<sequence>MDLKWQMAMLSVKQKAGRKINFDKKESARFNKKKVKCYKCQQRGHFARECREKGNDKQIYSSFKIKEIGKKEEHSKSLITVDTLVDWTDQDSESDGVIAAKVFGMIAGYEFENATEEGAAKIYNLITGADTEEASTIDDAREFALMGVTSKNNVDVETAKKELQTKLDNHLVQTEKWRKFSKNLFRLIDSSMSVRTKVGLGFNKCIRENKSGWDDSAFSVFTTNSKDVEGRPLFYRFAKADSMKVVPPPLTGDYTSLSDHIDLDESKMSYATKSSTSSDSESVSNAFVSCDINDKSSKVNSNDFASSDSSVKSLEPKPNDSTSCASTSSDLPSFSCHSSDKNENTSRTSCNKNGYSNKKAGHFRKNSSSVSKLCFVCGSVTHLIKDCNFYEKQMANKTVGIRKGPLHSRNKVNHPNQFVPQAVLLRAGKENPFLDAEDEGVFDSGCSRSMTGNKERLDDFQAFQSGKICDKKNRVLFIDTECLVLSKDFKLPDKSMVVLRVPRKHNLYAIHLNNLCPRGNLACLVAHASVDESVKWHRRMGHVNYKNMNRLVKGNLVREFKNANMINLYGSKEIKREYSNARTPQQNRVVERKNITIIEAARTMLVDCKLPTMFWTEEVRTGCYVLNIVLVTSPHNKSLYALLIGNIPSVSHFKHFGCHVTILNTSDHLGKFDGKADEGYIVGYSASNKAYRVYNVLNKRVEETMNLRFLEEKPNVQGLGHEWYFDLDYLTDTLGYKHVQANQSAGTQGATTNHAGTQDADSDSDCNEQVIIVPSYPSHNIHGTEPKDTSSDEVNDSLLNSTDEIFQKELARLKGAKTVPPGSIPVPTGYIPVPASAIMVSTHAVLVHTSSSTDSFFDDEPTTRFPCPSDLGNHDPSHGICSSSSYDDEFGAALNNVASTVEVSPVVTTRINIIHPQSLIVGDPNSAVQIRSKEEMQQSKFQNVWVLVDLPAGKYAIRTKWILKNKRDARGIIVRNKARLVAQRHKQDKGIDYDEVFAPVTRIKAVRLIDEEVYVTQPRGFVDPQHPKKVYKVVKALYGLHQAPRAWYATLSTFLLKHGYGRGTVDKTLFLKKNNRDIILGEFQMSVMGELTFFLGLQVQQRPDGIFINQDKYVQEILNKFDLGSVRMATTPYEASKPKSKNESDSPVNVHLYISMIEAVKKIFKYLKGQPKLGLWYPKESPLVLEAYSDSDYAGANKDRKSTTSGCQFLGRRLISWQCKKQTIVATSSTEAEYVAAANYYGQPNGLRRWISAIQVLYMDQIIDFLRASHIRSPELSPPAIQATINKTPYTITEDLVRSRLQLADDGGIDDLPIEEIYSGMDNLCTKSDSWDQFGSPIAVALICLSDGRRFNWSSYILRGWIKRQYKVLMFSSKLFANMRLNFEGHPMPLLPVMLLQAPADLNIASFSRSHETDAGPYTNVEDEPLGAFFHMSPPSSTQAPPAGQHSGGAEDLITLTALSSVVSTLVVGKLVKKVKSLEVKLRTKKRKMVVSYSDKEEGRKQDVDLNIIRTLANAAVTVDSNIPPGGAFNTLAASTSVPANVPTSASFVPIGSLSVPADVPPSVAPTGMEEDRLGEEAAKRFHDKEQAQIDRQREELQRRRQQEVLDSTMYYTEADWIYIMAQVEANASLSKTLLRDDVTEDNFLARMAALIKRMKQALAEKLVKERRNRLMTQAQQRAYMQQYVKNQSSAIYTTGWSMAYMKSFTDNQLKEEFEKIRKDVSTEDSDDEAPPVWYALVGWELIPTPLGDINALYRIDHSTKHFTTLRQILHMVDRYDLVKLYGLVVQYYEPIWLLLLDCYCRVIFRCCLILITKVLYMFTDVFYPLFVKLIEKMLRHKLEIDKDVVGNDMSTVEQLIQFIKNQLAAAQVSSV</sequence>
<gene>
    <name evidence="6" type="ORF">Tci_027117</name>
</gene>
<feature type="compositionally biased region" description="Polar residues" evidence="4">
    <location>
        <begin position="299"/>
        <end position="312"/>
    </location>
</feature>
<dbReference type="PANTHER" id="PTHR42648">
    <property type="entry name" value="TRANSPOSASE, PUTATIVE-RELATED"/>
    <property type="match status" value="1"/>
</dbReference>
<dbReference type="Gene3D" id="3.30.420.10">
    <property type="entry name" value="Ribonuclease H-like superfamily/Ribonuclease H"/>
    <property type="match status" value="1"/>
</dbReference>
<protein>
    <submittedName>
        <fullName evidence="6">Putative ribonuclease H-like domain-containing protein</fullName>
    </submittedName>
</protein>
<evidence type="ECO:0000256" key="4">
    <source>
        <dbReference type="SAM" id="MobiDB-lite"/>
    </source>
</evidence>
<keyword evidence="3" id="KW-0863">Zinc-finger</keyword>
<keyword evidence="1" id="KW-0479">Metal-binding</keyword>
<dbReference type="Pfam" id="PF00098">
    <property type="entry name" value="zf-CCHC"/>
    <property type="match status" value="1"/>
</dbReference>
<dbReference type="EMBL" id="BKCJ010003446">
    <property type="protein sequence ID" value="GEU55139.1"/>
    <property type="molecule type" value="Genomic_DNA"/>
</dbReference>
<dbReference type="GO" id="GO:0016787">
    <property type="term" value="F:hydrolase activity"/>
    <property type="evidence" value="ECO:0007669"/>
    <property type="project" value="UniProtKB-KW"/>
</dbReference>
<dbReference type="InterPro" id="IPR036875">
    <property type="entry name" value="Znf_CCHC_sf"/>
</dbReference>
<feature type="compositionally biased region" description="Polar residues" evidence="4">
    <location>
        <begin position="345"/>
        <end position="356"/>
    </location>
</feature>
<dbReference type="CDD" id="cd09272">
    <property type="entry name" value="RNase_HI_RT_Ty1"/>
    <property type="match status" value="1"/>
</dbReference>
<dbReference type="SMART" id="SM00343">
    <property type="entry name" value="ZnF_C2HC"/>
    <property type="match status" value="2"/>
</dbReference>
<dbReference type="Pfam" id="PF25597">
    <property type="entry name" value="SH3_retrovirus"/>
    <property type="match status" value="1"/>
</dbReference>
<dbReference type="Gene3D" id="4.10.60.10">
    <property type="entry name" value="Zinc finger, CCHC-type"/>
    <property type="match status" value="1"/>
</dbReference>
<dbReference type="InterPro" id="IPR039537">
    <property type="entry name" value="Retrotran_Ty1/copia-like"/>
</dbReference>
<dbReference type="PANTHER" id="PTHR42648:SF32">
    <property type="entry name" value="RIBONUCLEASE H-LIKE DOMAIN, GAG-PRE-INTEGRASE DOMAIN PROTEIN-RELATED"/>
    <property type="match status" value="1"/>
</dbReference>
<dbReference type="SUPFAM" id="SSF53098">
    <property type="entry name" value="Ribonuclease H-like"/>
    <property type="match status" value="1"/>
</dbReference>
<dbReference type="InterPro" id="IPR001878">
    <property type="entry name" value="Znf_CCHC"/>
</dbReference>
<dbReference type="SUPFAM" id="SSF57756">
    <property type="entry name" value="Retrovirus zinc finger-like domains"/>
    <property type="match status" value="1"/>
</dbReference>
<dbReference type="InterPro" id="IPR057670">
    <property type="entry name" value="SH3_retrovirus"/>
</dbReference>
<accession>A0A6L2L1K8</accession>
<evidence type="ECO:0000256" key="3">
    <source>
        <dbReference type="PROSITE-ProRule" id="PRU00047"/>
    </source>
</evidence>
<keyword evidence="3" id="KW-0862">Zinc</keyword>
<dbReference type="InterPro" id="IPR036397">
    <property type="entry name" value="RNaseH_sf"/>
</dbReference>